<dbReference type="Proteomes" id="UP001066276">
    <property type="component" value="Chromosome 2_1"/>
</dbReference>
<proteinExistence type="predicted"/>
<keyword evidence="3" id="KW-1185">Reference proteome</keyword>
<feature type="compositionally biased region" description="Basic and acidic residues" evidence="1">
    <location>
        <begin position="63"/>
        <end position="78"/>
    </location>
</feature>
<evidence type="ECO:0000313" key="2">
    <source>
        <dbReference type="EMBL" id="KAJ1197695.1"/>
    </source>
</evidence>
<sequence length="78" mass="9039">MIQAVTEEDDPEEDLGPNEDENQDPEENPELQEEHSCPQEENQDTLDGERSSGFSRGLSQEELVDRREERKLRLELAK</sequence>
<protein>
    <submittedName>
        <fullName evidence="2">Uncharacterized protein</fullName>
    </submittedName>
</protein>
<name>A0AAV7VAL6_PLEWA</name>
<evidence type="ECO:0000256" key="1">
    <source>
        <dbReference type="SAM" id="MobiDB-lite"/>
    </source>
</evidence>
<feature type="region of interest" description="Disordered" evidence="1">
    <location>
        <begin position="1"/>
        <end position="78"/>
    </location>
</feature>
<reference evidence="2" key="1">
    <citation type="journal article" date="2022" name="bioRxiv">
        <title>Sequencing and chromosome-scale assembly of the giantPleurodeles waltlgenome.</title>
        <authorList>
            <person name="Brown T."/>
            <person name="Elewa A."/>
            <person name="Iarovenko S."/>
            <person name="Subramanian E."/>
            <person name="Araus A.J."/>
            <person name="Petzold A."/>
            <person name="Susuki M."/>
            <person name="Suzuki K.-i.T."/>
            <person name="Hayashi T."/>
            <person name="Toyoda A."/>
            <person name="Oliveira C."/>
            <person name="Osipova E."/>
            <person name="Leigh N.D."/>
            <person name="Simon A."/>
            <person name="Yun M.H."/>
        </authorList>
    </citation>
    <scope>NUCLEOTIDE SEQUENCE</scope>
    <source>
        <strain evidence="2">20211129_DDA</strain>
        <tissue evidence="2">Liver</tissue>
    </source>
</reference>
<dbReference type="EMBL" id="JANPWB010000003">
    <property type="protein sequence ID" value="KAJ1197695.1"/>
    <property type="molecule type" value="Genomic_DNA"/>
</dbReference>
<gene>
    <name evidence="2" type="ORF">NDU88_001551</name>
</gene>
<comment type="caution">
    <text evidence="2">The sequence shown here is derived from an EMBL/GenBank/DDBJ whole genome shotgun (WGS) entry which is preliminary data.</text>
</comment>
<accession>A0AAV7VAL6</accession>
<evidence type="ECO:0000313" key="3">
    <source>
        <dbReference type="Proteomes" id="UP001066276"/>
    </source>
</evidence>
<feature type="compositionally biased region" description="Acidic residues" evidence="1">
    <location>
        <begin position="1"/>
        <end position="31"/>
    </location>
</feature>
<dbReference type="AlphaFoldDB" id="A0AAV7VAL6"/>
<organism evidence="2 3">
    <name type="scientific">Pleurodeles waltl</name>
    <name type="common">Iberian ribbed newt</name>
    <dbReference type="NCBI Taxonomy" id="8319"/>
    <lineage>
        <taxon>Eukaryota</taxon>
        <taxon>Metazoa</taxon>
        <taxon>Chordata</taxon>
        <taxon>Craniata</taxon>
        <taxon>Vertebrata</taxon>
        <taxon>Euteleostomi</taxon>
        <taxon>Amphibia</taxon>
        <taxon>Batrachia</taxon>
        <taxon>Caudata</taxon>
        <taxon>Salamandroidea</taxon>
        <taxon>Salamandridae</taxon>
        <taxon>Pleurodelinae</taxon>
        <taxon>Pleurodeles</taxon>
    </lineage>
</organism>